<dbReference type="EMBL" id="CP011125">
    <property type="protein sequence ID" value="AKF04642.1"/>
    <property type="molecule type" value="Genomic_DNA"/>
</dbReference>
<gene>
    <name evidence="1" type="ORF">DB32_001791</name>
</gene>
<dbReference type="STRING" id="927083.DB32_001791"/>
<evidence type="ECO:0008006" key="3">
    <source>
        <dbReference type="Google" id="ProtNLM"/>
    </source>
</evidence>
<dbReference type="AlphaFoldDB" id="A0A0F6W0Y6"/>
<organism evidence="1 2">
    <name type="scientific">Sandaracinus amylolyticus</name>
    <dbReference type="NCBI Taxonomy" id="927083"/>
    <lineage>
        <taxon>Bacteria</taxon>
        <taxon>Pseudomonadati</taxon>
        <taxon>Myxococcota</taxon>
        <taxon>Polyangia</taxon>
        <taxon>Polyangiales</taxon>
        <taxon>Sandaracinaceae</taxon>
        <taxon>Sandaracinus</taxon>
    </lineage>
</organism>
<reference evidence="1 2" key="1">
    <citation type="submission" date="2015-03" db="EMBL/GenBank/DDBJ databases">
        <title>Genome assembly of Sandaracinus amylolyticus DSM 53668.</title>
        <authorList>
            <person name="Sharma G."/>
            <person name="Subramanian S."/>
        </authorList>
    </citation>
    <scope>NUCLEOTIDE SEQUENCE [LARGE SCALE GENOMIC DNA]</scope>
    <source>
        <strain evidence="1 2">DSM 53668</strain>
    </source>
</reference>
<accession>A0A0F6W0Y6</accession>
<evidence type="ECO:0000313" key="1">
    <source>
        <dbReference type="EMBL" id="AKF04642.1"/>
    </source>
</evidence>
<dbReference type="KEGG" id="samy:DB32_001791"/>
<dbReference type="Proteomes" id="UP000034883">
    <property type="component" value="Chromosome"/>
</dbReference>
<protein>
    <recommendedName>
        <fullName evidence="3">DUF1795 domain-containing protein</fullName>
    </recommendedName>
</protein>
<evidence type="ECO:0000313" key="2">
    <source>
        <dbReference type="Proteomes" id="UP000034883"/>
    </source>
</evidence>
<keyword evidence="2" id="KW-1185">Reference proteome</keyword>
<sequence length="146" mass="16110">MQGGVFRDAEAHYRIGDLGPGWSQLSVAGQNDLAWHNESLGAIVQVNATCDPSRDVPLTALTNHLLIGFREREIVEQEFVPMDAREALRTHAVATLDGVPRELLFVVLKKDDCVYDFALITPPGTPFGGAQPAFERFVSEFTTEVR</sequence>
<proteinExistence type="predicted"/>
<name>A0A0F6W0Y6_9BACT</name>